<keyword evidence="5 18" id="KW-0285">Flavoprotein</keyword>
<dbReference type="Pfam" id="PF00171">
    <property type="entry name" value="Aldedh"/>
    <property type="match status" value="1"/>
</dbReference>
<dbReference type="InterPro" id="IPR016161">
    <property type="entry name" value="Ald_DH/histidinol_DH"/>
</dbReference>
<evidence type="ECO:0000256" key="17">
    <source>
        <dbReference type="ARBA" id="ARBA00060911"/>
    </source>
</evidence>
<keyword evidence="10 18" id="KW-0642">Proline metabolism</keyword>
<dbReference type="Pfam" id="PF18327">
    <property type="entry name" value="PRODH"/>
    <property type="match status" value="1"/>
</dbReference>
<dbReference type="AlphaFoldDB" id="A0AAE3WCJ5"/>
<dbReference type="InterPro" id="IPR041349">
    <property type="entry name" value="PRODH"/>
</dbReference>
<feature type="domain" description="Proline dehydrogenase PutA" evidence="23">
    <location>
        <begin position="59"/>
        <end position="169"/>
    </location>
</feature>
<dbReference type="InterPro" id="IPR024082">
    <property type="entry name" value="PRODH_PutA_dom_II"/>
</dbReference>
<dbReference type="SUPFAM" id="SSF53720">
    <property type="entry name" value="ALDH-like"/>
    <property type="match status" value="1"/>
</dbReference>
<evidence type="ECO:0000256" key="4">
    <source>
        <dbReference type="ARBA" id="ARBA00022491"/>
    </source>
</evidence>
<sequence>MPLSANLAALDVLTYADETDVIARLTETAAVDAGARARISTRAANLVRDIRARSHPGLMEVFLAEYGLSTDEGIALMCLAEALLRVPDADTIDALIEDKIAPSDWARHMGQSTSPLVNASTWALMLTGKVLDDPEPGLIGTLRGAVKRLGEPVIRTAVSRAMKEMGRQFVLGENIAAAMDRAAKMEAKGYTYSYDMLGEAARTEADAARYHLAYSRAITAIATACTSTDIRANPGISVKLSALHPRYELAQHARVMDELVPRLRSLAILAKSARMGLNIDAEEADRLTLSLDVIETVLREPALAGWDGFGVVVQAYGQRAGAVLDHLLELAEKTDRRLMVRLVKGAYWDTEIKRAQVEGLPAFPVFTRKSATDVSYIANARKLLGMTDRIYPQFATHNAHTTAAVLDMAHQMDIATSAFEFQRLHGMGEALHDIIMTSENTRCRIYAPVGAHRDLLAYLVRRLLENGANSSFVNQIVDETVPPEEVARDPFDALTAPKPDLPTGPVLFAPERVNSRGFDLTHTPTLDTIDSARAPYFQVAWNAVPLLAGDAAPETPQPVQNPADPADQPGSVAFASPADIETALAAAASWATTAAQRATILTRAADLYEENFGEIFALLAREAGKTLPDAVAELREAVDFLRYYAANAPEDPPAGTFTCISPWNFPLAIFTGQIAAALAAGNAVLAKPAEQTPLIAHRAIELLHEAGVPRSALQLLPGAGAVGAALTSDPRVDGVAFTGSTETAQIIRRAMAENLAPGAPLIAETGGLNAMIVDSTALPEQAVQAIVEGAFQSAGQRCSALRCLYVQEDIAGPFTEMLTGAMSELAIGDPWQLSTDVGPVIDAEARDGIAAHIAAARADGNLLHELRTPNAGNFIAPTLIKVTGIAALEREIFGPVLHLATFRADDLDDVIAAINATGYGLTFGLQTRIDDRVQHVSDAVHAGNIYVNRNQIGAIVGSQPFGGEGLSGTGPKAGGPHYLARFAANPARAAATDWSVPMPADEMQQRIAGTATAGGGHTQVLPGPTGESNRLTTFPRPPLICLGPGRDAAAEQARLVRALGGSAVTATGALPPDALATLTGFSGVLYWGPPDQAQAIARALATRSGPILPLITGTPDIGHTMHERHVCVDTTASGGNTALLGGAA</sequence>
<evidence type="ECO:0000313" key="26">
    <source>
        <dbReference type="Proteomes" id="UP001226762"/>
    </source>
</evidence>
<name>A0AAE3WCJ5_9RHOB</name>
<dbReference type="InterPro" id="IPR025703">
    <property type="entry name" value="Bifunct_PutA"/>
</dbReference>
<dbReference type="InterPro" id="IPR016160">
    <property type="entry name" value="Ald_DH_CS_CYS"/>
</dbReference>
<dbReference type="PANTHER" id="PTHR42862:SF1">
    <property type="entry name" value="DELTA-1-PYRROLINE-5-CARBOXYLATE DEHYDROGENASE 2, ISOFORM A-RELATED"/>
    <property type="match status" value="1"/>
</dbReference>
<dbReference type="EC" id="1.5.5.2" evidence="18"/>
<keyword evidence="7 18" id="KW-0560">Oxidoreductase</keyword>
<dbReference type="GO" id="GO:0003677">
    <property type="term" value="F:DNA binding"/>
    <property type="evidence" value="ECO:0007669"/>
    <property type="project" value="UniProtKB-KW"/>
</dbReference>
<evidence type="ECO:0000259" key="21">
    <source>
        <dbReference type="Pfam" id="PF00171"/>
    </source>
</evidence>
<dbReference type="EC" id="1.2.1.88" evidence="18"/>
<dbReference type="NCBIfam" id="TIGR01238">
    <property type="entry name" value="D1pyr5carbox3"/>
    <property type="match status" value="1"/>
</dbReference>
<evidence type="ECO:0000256" key="15">
    <source>
        <dbReference type="ARBA" id="ARBA00048779"/>
    </source>
</evidence>
<comment type="pathway">
    <text evidence="3 18">Amino-acid degradation; L-proline degradation into L-glutamate; L-glutamate from L-proline: step 2/2.</text>
</comment>
<evidence type="ECO:0000256" key="10">
    <source>
        <dbReference type="ARBA" id="ARBA00023062"/>
    </source>
</evidence>
<comment type="pathway">
    <text evidence="2 18">Amino-acid degradation; L-proline degradation into L-glutamate; L-glutamate from L-proline: step 1/2.</text>
</comment>
<evidence type="ECO:0000256" key="11">
    <source>
        <dbReference type="ARBA" id="ARBA00023125"/>
    </source>
</evidence>
<dbReference type="InterPro" id="IPR002872">
    <property type="entry name" value="Proline_DH_dom"/>
</dbReference>
<comment type="catalytic activity">
    <reaction evidence="15 18">
        <text>L-proline + a quinone = (S)-1-pyrroline-5-carboxylate + a quinol + H(+)</text>
        <dbReference type="Rhea" id="RHEA:23784"/>
        <dbReference type="ChEBI" id="CHEBI:15378"/>
        <dbReference type="ChEBI" id="CHEBI:17388"/>
        <dbReference type="ChEBI" id="CHEBI:24646"/>
        <dbReference type="ChEBI" id="CHEBI:60039"/>
        <dbReference type="ChEBI" id="CHEBI:132124"/>
        <dbReference type="EC" id="1.5.5.2"/>
    </reaction>
</comment>
<dbReference type="Gene3D" id="3.40.605.10">
    <property type="entry name" value="Aldehyde Dehydrogenase, Chain A, domain 1"/>
    <property type="match status" value="1"/>
</dbReference>
<feature type="domain" description="Proline dehydrogenase" evidence="22">
    <location>
        <begin position="179"/>
        <end position="475"/>
    </location>
</feature>
<keyword evidence="9 18" id="KW-0520">NAD</keyword>
<dbReference type="Pfam" id="PF01619">
    <property type="entry name" value="Pro_dh"/>
    <property type="match status" value="1"/>
</dbReference>
<dbReference type="InterPro" id="IPR016163">
    <property type="entry name" value="Ald_DH_C"/>
</dbReference>
<dbReference type="InterPro" id="IPR050485">
    <property type="entry name" value="Proline_metab_enzyme"/>
</dbReference>
<dbReference type="InterPro" id="IPR029041">
    <property type="entry name" value="FAD-linked_oxidoreductase-like"/>
</dbReference>
<dbReference type="Gene3D" id="1.20.5.460">
    <property type="entry name" value="Single helix bin"/>
    <property type="match status" value="1"/>
</dbReference>
<evidence type="ECO:0000259" key="24">
    <source>
        <dbReference type="Pfam" id="PF18327"/>
    </source>
</evidence>
<feature type="domain" description="Proline utilization A proline dehydrogenase N-terminal" evidence="24">
    <location>
        <begin position="9"/>
        <end position="51"/>
    </location>
</feature>
<evidence type="ECO:0000256" key="8">
    <source>
        <dbReference type="ARBA" id="ARBA00023015"/>
    </source>
</evidence>
<evidence type="ECO:0000256" key="16">
    <source>
        <dbReference type="ARBA" id="ARBA00060889"/>
    </source>
</evidence>
<proteinExistence type="inferred from homology"/>
<dbReference type="PIRSF" id="PIRSF000197">
    <property type="entry name" value="Bifunct_PutA"/>
    <property type="match status" value="1"/>
</dbReference>
<keyword evidence="4 18" id="KW-0678">Repressor</keyword>
<dbReference type="InterPro" id="IPR024089">
    <property type="entry name" value="PRODH_PutA_dom_I/II"/>
</dbReference>
<dbReference type="PROSITE" id="PS00070">
    <property type="entry name" value="ALDEHYDE_DEHYDR_CYS"/>
    <property type="match status" value="1"/>
</dbReference>
<feature type="active site" evidence="19">
    <location>
        <position position="764"/>
    </location>
</feature>
<keyword evidence="26" id="KW-1185">Reference proteome</keyword>
<feature type="domain" description="Aldehyde dehydrogenase" evidence="21">
    <location>
        <begin position="555"/>
        <end position="982"/>
    </location>
</feature>
<feature type="region of interest" description="Disordered" evidence="20">
    <location>
        <begin position="551"/>
        <end position="573"/>
    </location>
</feature>
<evidence type="ECO:0000256" key="12">
    <source>
        <dbReference type="ARBA" id="ARBA00023163"/>
    </source>
</evidence>
<reference evidence="25" key="1">
    <citation type="submission" date="2022-07" db="EMBL/GenBank/DDBJ databases">
        <authorList>
            <person name="Otstavnykh N."/>
            <person name="Isaeva M."/>
            <person name="Bystritskaya E."/>
        </authorList>
    </citation>
    <scope>NUCLEOTIDE SEQUENCE</scope>
    <source>
        <strain evidence="25">KCTC 52189</strain>
    </source>
</reference>
<dbReference type="Gene3D" id="3.40.309.10">
    <property type="entry name" value="Aldehyde Dehydrogenase, Chain A, domain 2"/>
    <property type="match status" value="1"/>
</dbReference>
<evidence type="ECO:0000259" key="23">
    <source>
        <dbReference type="Pfam" id="PF14850"/>
    </source>
</evidence>
<dbReference type="FunFam" id="3.20.20.220:FF:000004">
    <property type="entry name" value="Bifunctional protein PutA"/>
    <property type="match status" value="1"/>
</dbReference>
<evidence type="ECO:0000256" key="1">
    <source>
        <dbReference type="ARBA" id="ARBA00001974"/>
    </source>
</evidence>
<evidence type="ECO:0000259" key="22">
    <source>
        <dbReference type="Pfam" id="PF01619"/>
    </source>
</evidence>
<keyword evidence="6 18" id="KW-0274">FAD</keyword>
<reference evidence="25" key="2">
    <citation type="submission" date="2023-02" db="EMBL/GenBank/DDBJ databases">
        <title>'Rhodoalgimonas zhirmunskyi' gen. nov., isolated from a red alga.</title>
        <authorList>
            <person name="Nedashkovskaya O.I."/>
            <person name="Otstavnykh N.Y."/>
            <person name="Bystritskaya E.P."/>
            <person name="Balabanova L.A."/>
            <person name="Isaeva M.P."/>
        </authorList>
    </citation>
    <scope>NUCLEOTIDE SEQUENCE</scope>
    <source>
        <strain evidence="25">KCTC 52189</strain>
    </source>
</reference>
<evidence type="ECO:0000256" key="6">
    <source>
        <dbReference type="ARBA" id="ARBA00022827"/>
    </source>
</evidence>
<dbReference type="RefSeq" id="WP_306735484.1">
    <property type="nucleotide sequence ID" value="NZ_JANHAX010000002.1"/>
</dbReference>
<dbReference type="GO" id="GO:0003700">
    <property type="term" value="F:DNA-binding transcription factor activity"/>
    <property type="evidence" value="ECO:0007669"/>
    <property type="project" value="InterPro"/>
</dbReference>
<accession>A0AAE3WCJ5</accession>
<keyword evidence="12 18" id="KW-0804">Transcription</keyword>
<comment type="similarity">
    <text evidence="17 18">In the C-terminal section; belongs to the aldehyde dehydrogenase family.</text>
</comment>
<evidence type="ECO:0000256" key="19">
    <source>
        <dbReference type="PIRSR" id="PIRSR000197-1"/>
    </source>
</evidence>
<dbReference type="Pfam" id="PF14850">
    <property type="entry name" value="Pro_dh-DNA_bdg"/>
    <property type="match status" value="1"/>
</dbReference>
<dbReference type="GO" id="GO:0010133">
    <property type="term" value="P:L-proline catabolic process to L-glutamate"/>
    <property type="evidence" value="ECO:0007669"/>
    <property type="project" value="UniProtKB-UniRule"/>
</dbReference>
<keyword evidence="8 18" id="KW-0805">Transcription regulation</keyword>
<evidence type="ECO:0000256" key="18">
    <source>
        <dbReference type="PIRNR" id="PIRNR000197"/>
    </source>
</evidence>
<evidence type="ECO:0000256" key="9">
    <source>
        <dbReference type="ARBA" id="ARBA00023027"/>
    </source>
</evidence>
<dbReference type="InterPro" id="IPR005933">
    <property type="entry name" value="PutA_C"/>
</dbReference>
<dbReference type="Proteomes" id="UP001226762">
    <property type="component" value="Unassembled WGS sequence"/>
</dbReference>
<dbReference type="InterPro" id="IPR016162">
    <property type="entry name" value="Ald_DH_N"/>
</dbReference>
<comment type="cofactor">
    <cofactor evidence="1 18">
        <name>FAD</name>
        <dbReference type="ChEBI" id="CHEBI:57692"/>
    </cofactor>
</comment>
<comment type="catalytic activity">
    <reaction evidence="14 18">
        <text>L-glutamate 5-semialdehyde + NAD(+) + H2O = L-glutamate + NADH + 2 H(+)</text>
        <dbReference type="Rhea" id="RHEA:30235"/>
        <dbReference type="ChEBI" id="CHEBI:15377"/>
        <dbReference type="ChEBI" id="CHEBI:15378"/>
        <dbReference type="ChEBI" id="CHEBI:29985"/>
        <dbReference type="ChEBI" id="CHEBI:57540"/>
        <dbReference type="ChEBI" id="CHEBI:57945"/>
        <dbReference type="ChEBI" id="CHEBI:58066"/>
        <dbReference type="EC" id="1.2.1.88"/>
    </reaction>
</comment>
<gene>
    <name evidence="25" type="primary">putA</name>
    <name evidence="25" type="ORF">NO357_09955</name>
</gene>
<dbReference type="FunFam" id="3.40.309.10:FF:000005">
    <property type="entry name" value="1-pyrroline-5-carboxylate dehydrogenase 1"/>
    <property type="match status" value="1"/>
</dbReference>
<evidence type="ECO:0000256" key="7">
    <source>
        <dbReference type="ARBA" id="ARBA00023002"/>
    </source>
</evidence>
<protein>
    <recommendedName>
        <fullName evidence="18">Bifunctional protein PutA</fullName>
    </recommendedName>
    <domain>
        <recommendedName>
            <fullName evidence="18">Proline dehydrogenase</fullName>
            <ecNumber evidence="18">1.5.5.2</ecNumber>
        </recommendedName>
        <alternativeName>
            <fullName evidence="18">Proline oxidase</fullName>
        </alternativeName>
    </domain>
    <domain>
        <recommendedName>
            <fullName evidence="18">Delta-1-pyrroline-5-carboxylate dehydrogenase</fullName>
            <shortName evidence="18">P5C dehydrogenase</shortName>
            <ecNumber evidence="18">1.2.1.88</ecNumber>
        </recommendedName>
        <alternativeName>
            <fullName evidence="18">L-glutamate gamma-semialdehyde dehydrogenase</fullName>
        </alternativeName>
    </domain>
</protein>
<comment type="similarity">
    <text evidence="16 18">In the N-terminal section; belongs to the proline dehydrogenase family.</text>
</comment>
<dbReference type="SUPFAM" id="SSF51730">
    <property type="entry name" value="FAD-linked oxidoreductase"/>
    <property type="match status" value="1"/>
</dbReference>
<feature type="active site" evidence="19">
    <location>
        <position position="798"/>
    </location>
</feature>
<comment type="caution">
    <text evidence="25">The sequence shown here is derived from an EMBL/GenBank/DDBJ whole genome shotgun (WGS) entry which is preliminary data.</text>
</comment>
<dbReference type="GO" id="GO:0009898">
    <property type="term" value="C:cytoplasmic side of plasma membrane"/>
    <property type="evidence" value="ECO:0007669"/>
    <property type="project" value="TreeGrafter"/>
</dbReference>
<dbReference type="GO" id="GO:0003842">
    <property type="term" value="F:L-glutamate gamma-semialdehyde dehydrogenase activity"/>
    <property type="evidence" value="ECO:0007669"/>
    <property type="project" value="UniProtKB-UniRule"/>
</dbReference>
<evidence type="ECO:0000256" key="3">
    <source>
        <dbReference type="ARBA" id="ARBA00004786"/>
    </source>
</evidence>
<dbReference type="EMBL" id="JANHAX010000002">
    <property type="protein sequence ID" value="MDQ2090219.1"/>
    <property type="molecule type" value="Genomic_DNA"/>
</dbReference>
<evidence type="ECO:0000256" key="2">
    <source>
        <dbReference type="ARBA" id="ARBA00004739"/>
    </source>
</evidence>
<keyword evidence="13" id="KW-0511">Multifunctional enzyme</keyword>
<dbReference type="PANTHER" id="PTHR42862">
    <property type="entry name" value="DELTA-1-PYRROLINE-5-CARBOXYLATE DEHYDROGENASE 1, ISOFORM A-RELATED"/>
    <property type="match status" value="1"/>
</dbReference>
<comment type="function">
    <text evidence="18">Oxidizes proline to glutamate for use as a carbon and nitrogen source.</text>
</comment>
<dbReference type="Gene3D" id="3.20.20.220">
    <property type="match status" value="1"/>
</dbReference>
<evidence type="ECO:0000256" key="13">
    <source>
        <dbReference type="ARBA" id="ARBA00023268"/>
    </source>
</evidence>
<organism evidence="25 26">
    <name type="scientific">Marimonas arenosa</name>
    <dbReference type="NCBI Taxonomy" id="1795305"/>
    <lineage>
        <taxon>Bacteria</taxon>
        <taxon>Pseudomonadati</taxon>
        <taxon>Pseudomonadota</taxon>
        <taxon>Alphaproteobacteria</taxon>
        <taxon>Rhodobacterales</taxon>
        <taxon>Paracoccaceae</taxon>
        <taxon>Marimonas</taxon>
    </lineage>
</organism>
<evidence type="ECO:0000313" key="25">
    <source>
        <dbReference type="EMBL" id="MDQ2090219.1"/>
    </source>
</evidence>
<evidence type="ECO:0000256" key="14">
    <source>
        <dbReference type="ARBA" id="ARBA00048142"/>
    </source>
</evidence>
<evidence type="ECO:0000256" key="20">
    <source>
        <dbReference type="SAM" id="MobiDB-lite"/>
    </source>
</evidence>
<dbReference type="NCBIfam" id="NF008869">
    <property type="entry name" value="PRK11904.1"/>
    <property type="match status" value="1"/>
</dbReference>
<dbReference type="InterPro" id="IPR015590">
    <property type="entry name" value="Aldehyde_DH_dom"/>
</dbReference>
<keyword evidence="11 18" id="KW-0238">DNA-binding</keyword>
<dbReference type="GO" id="GO:0004657">
    <property type="term" value="F:proline dehydrogenase activity"/>
    <property type="evidence" value="ECO:0007669"/>
    <property type="project" value="UniProtKB-UniRule"/>
</dbReference>
<dbReference type="SUPFAM" id="SSF81935">
    <property type="entry name" value="N-terminal domain of bifunctional PutA protein"/>
    <property type="match status" value="1"/>
</dbReference>
<evidence type="ECO:0000256" key="5">
    <source>
        <dbReference type="ARBA" id="ARBA00022630"/>
    </source>
</evidence>